<evidence type="ECO:0000313" key="6">
    <source>
        <dbReference type="EMBL" id="SHK26495.1"/>
    </source>
</evidence>
<dbReference type="Pfam" id="PF00583">
    <property type="entry name" value="Acetyltransf_1"/>
    <property type="match status" value="1"/>
</dbReference>
<keyword evidence="7" id="KW-1185">Reference proteome</keyword>
<accession>A0A1M6R1Y1</accession>
<dbReference type="PANTHER" id="PTHR43420">
    <property type="entry name" value="ACETYLTRANSFERASE"/>
    <property type="match status" value="1"/>
</dbReference>
<dbReference type="NCBIfam" id="TIGR01575">
    <property type="entry name" value="rimI"/>
    <property type="match status" value="1"/>
</dbReference>
<evidence type="ECO:0000259" key="5">
    <source>
        <dbReference type="PROSITE" id="PS51186"/>
    </source>
</evidence>
<dbReference type="CDD" id="cd04301">
    <property type="entry name" value="NAT_SF"/>
    <property type="match status" value="1"/>
</dbReference>
<dbReference type="PROSITE" id="PS51186">
    <property type="entry name" value="GNAT"/>
    <property type="match status" value="1"/>
</dbReference>
<evidence type="ECO:0000256" key="2">
    <source>
        <dbReference type="ARBA" id="ARBA00022490"/>
    </source>
</evidence>
<proteinExistence type="inferred from homology"/>
<keyword evidence="3 6" id="KW-0808">Transferase</keyword>
<comment type="similarity">
    <text evidence="1">Belongs to the acetyltransferase family. RimI subfamily.</text>
</comment>
<keyword evidence="4" id="KW-0012">Acyltransferase</keyword>
<feature type="domain" description="N-acetyltransferase" evidence="5">
    <location>
        <begin position="10"/>
        <end position="155"/>
    </location>
</feature>
<dbReference type="Gene3D" id="3.40.630.30">
    <property type="match status" value="1"/>
</dbReference>
<dbReference type="GO" id="GO:0008080">
    <property type="term" value="F:N-acetyltransferase activity"/>
    <property type="evidence" value="ECO:0007669"/>
    <property type="project" value="InterPro"/>
</dbReference>
<dbReference type="InterPro" id="IPR050680">
    <property type="entry name" value="YpeA/RimI_acetyltransf"/>
</dbReference>
<gene>
    <name evidence="6" type="ORF">SAMN05443507_11137</name>
</gene>
<dbReference type="Proteomes" id="UP000184016">
    <property type="component" value="Unassembled WGS sequence"/>
</dbReference>
<reference evidence="7" key="1">
    <citation type="submission" date="2016-11" db="EMBL/GenBank/DDBJ databases">
        <authorList>
            <person name="Varghese N."/>
            <person name="Submissions S."/>
        </authorList>
    </citation>
    <scope>NUCLEOTIDE SEQUENCE [LARGE SCALE GENOMIC DNA]</scope>
    <source>
        <strain evidence="7">USBA-503</strain>
    </source>
</reference>
<dbReference type="InterPro" id="IPR000182">
    <property type="entry name" value="GNAT_dom"/>
</dbReference>
<organism evidence="6 7">
    <name type="scientific">Alicyclobacillus tolerans</name>
    <dbReference type="NCBI Taxonomy" id="90970"/>
    <lineage>
        <taxon>Bacteria</taxon>
        <taxon>Bacillati</taxon>
        <taxon>Bacillota</taxon>
        <taxon>Bacilli</taxon>
        <taxon>Bacillales</taxon>
        <taxon>Alicyclobacillaceae</taxon>
        <taxon>Alicyclobacillus</taxon>
    </lineage>
</organism>
<evidence type="ECO:0000256" key="4">
    <source>
        <dbReference type="ARBA" id="ARBA00023315"/>
    </source>
</evidence>
<dbReference type="PANTHER" id="PTHR43420:SF44">
    <property type="entry name" value="ACETYLTRANSFERASE YPEA"/>
    <property type="match status" value="1"/>
</dbReference>
<evidence type="ECO:0000256" key="1">
    <source>
        <dbReference type="ARBA" id="ARBA00005395"/>
    </source>
</evidence>
<dbReference type="STRING" id="1830138.SAMN05443507_11137"/>
<evidence type="ECO:0000256" key="3">
    <source>
        <dbReference type="ARBA" id="ARBA00022679"/>
    </source>
</evidence>
<dbReference type="InterPro" id="IPR016181">
    <property type="entry name" value="Acyl_CoA_acyltransferase"/>
</dbReference>
<dbReference type="SUPFAM" id="SSF55729">
    <property type="entry name" value="Acyl-CoA N-acyltransferases (Nat)"/>
    <property type="match status" value="1"/>
</dbReference>
<dbReference type="InterPro" id="IPR006464">
    <property type="entry name" value="AcTrfase_RimI/Ard1"/>
</dbReference>
<protein>
    <submittedName>
        <fullName evidence="6">Ribosomal-protein-alanine N-acetyltransferase</fullName>
    </submittedName>
</protein>
<evidence type="ECO:0000313" key="7">
    <source>
        <dbReference type="Proteomes" id="UP000184016"/>
    </source>
</evidence>
<keyword evidence="2" id="KW-0963">Cytoplasm</keyword>
<name>A0A1M6R1Y1_9BACL</name>
<dbReference type="RefSeq" id="WP_255567395.1">
    <property type="nucleotide sequence ID" value="NZ_FRAF01000011.1"/>
</dbReference>
<dbReference type="EMBL" id="FRAF01000011">
    <property type="protein sequence ID" value="SHK26495.1"/>
    <property type="molecule type" value="Genomic_DNA"/>
</dbReference>
<dbReference type="AlphaFoldDB" id="A0A1M6R1Y1"/>
<sequence length="164" mass="18896">METDWNPEKLELRRMTLADVDAVMQVERRSFSAPWSRQAFVTELVENQFARYLVFDYDGRIIGYAGVWLILDEGHITNIAIDPDFRGKNLGEILMRSLMSLCMSQGARKMTLEVRVSNLVAQTLYKKLGFETVGVRKGYYTDNQEDAYIMWADLPLEENKAVDA</sequence>